<dbReference type="AlphaFoldDB" id="R0JAE9"/>
<keyword evidence="2" id="KW-1185">Reference proteome</keyword>
<name>R0JAE9_ANAPL</name>
<dbReference type="Proteomes" id="UP000296049">
    <property type="component" value="Unassembled WGS sequence"/>
</dbReference>
<sequence>MQEQQEEPSQMSSCCHTALAQSKCLLPCWSTLTLVSCRHKVALEVFCSATQENEQLPWAMRRAELAGSFEVPLSVPLLLHTDSPTGDAAVETAAS</sequence>
<dbReference type="EMBL" id="KB745283">
    <property type="protein sequence ID" value="EOA93911.1"/>
    <property type="molecule type" value="Genomic_DNA"/>
</dbReference>
<evidence type="ECO:0000313" key="1">
    <source>
        <dbReference type="EMBL" id="EOA93911.1"/>
    </source>
</evidence>
<proteinExistence type="predicted"/>
<accession>R0JAE9</accession>
<gene>
    <name evidence="1" type="ORF">Anapl_14399</name>
</gene>
<evidence type="ECO:0000313" key="2">
    <source>
        <dbReference type="Proteomes" id="UP000296049"/>
    </source>
</evidence>
<protein>
    <submittedName>
        <fullName evidence="1">Uncharacterized protein</fullName>
    </submittedName>
</protein>
<organism evidence="1 2">
    <name type="scientific">Anas platyrhynchos</name>
    <name type="common">Mallard</name>
    <name type="synonym">Anas boschas</name>
    <dbReference type="NCBI Taxonomy" id="8839"/>
    <lineage>
        <taxon>Eukaryota</taxon>
        <taxon>Metazoa</taxon>
        <taxon>Chordata</taxon>
        <taxon>Craniata</taxon>
        <taxon>Vertebrata</taxon>
        <taxon>Euteleostomi</taxon>
        <taxon>Archelosauria</taxon>
        <taxon>Archosauria</taxon>
        <taxon>Dinosauria</taxon>
        <taxon>Saurischia</taxon>
        <taxon>Theropoda</taxon>
        <taxon>Coelurosauria</taxon>
        <taxon>Aves</taxon>
        <taxon>Neognathae</taxon>
        <taxon>Galloanserae</taxon>
        <taxon>Anseriformes</taxon>
        <taxon>Anatidae</taxon>
        <taxon>Anatinae</taxon>
        <taxon>Anas</taxon>
    </lineage>
</organism>
<reference evidence="2" key="1">
    <citation type="journal article" date="2013" name="Nat. Genet.">
        <title>The duck genome and transcriptome provide insight into an avian influenza virus reservoir species.</title>
        <authorList>
            <person name="Huang Y."/>
            <person name="Li Y."/>
            <person name="Burt D.W."/>
            <person name="Chen H."/>
            <person name="Zhang Y."/>
            <person name="Qian W."/>
            <person name="Kim H."/>
            <person name="Gan S."/>
            <person name="Zhao Y."/>
            <person name="Li J."/>
            <person name="Yi K."/>
            <person name="Feng H."/>
            <person name="Zhu P."/>
            <person name="Li B."/>
            <person name="Liu Q."/>
            <person name="Fairley S."/>
            <person name="Magor K.E."/>
            <person name="Du Z."/>
            <person name="Hu X."/>
            <person name="Goodman L."/>
            <person name="Tafer H."/>
            <person name="Vignal A."/>
            <person name="Lee T."/>
            <person name="Kim K.W."/>
            <person name="Sheng Z."/>
            <person name="An Y."/>
            <person name="Searle S."/>
            <person name="Herrero J."/>
            <person name="Groenen M.A."/>
            <person name="Crooijmans R.P."/>
            <person name="Faraut T."/>
            <person name="Cai Q."/>
            <person name="Webster R.G."/>
            <person name="Aldridge J.R."/>
            <person name="Warren W.C."/>
            <person name="Bartschat S."/>
            <person name="Kehr S."/>
            <person name="Marz M."/>
            <person name="Stadler P.F."/>
            <person name="Smith J."/>
            <person name="Kraus R.H."/>
            <person name="Zhao Y."/>
            <person name="Ren L."/>
            <person name="Fei J."/>
            <person name="Morisson M."/>
            <person name="Kaiser P."/>
            <person name="Griffin D.K."/>
            <person name="Rao M."/>
            <person name="Pitel F."/>
            <person name="Wang J."/>
            <person name="Li N."/>
        </authorList>
    </citation>
    <scope>NUCLEOTIDE SEQUENCE [LARGE SCALE GENOMIC DNA]</scope>
</reference>